<accession>A0A8S5MYR7</accession>
<name>A0A8S5MYR7_9CAUD</name>
<reference evidence="2" key="1">
    <citation type="journal article" date="2021" name="Proc. Natl. Acad. Sci. U.S.A.">
        <title>A Catalog of Tens of Thousands of Viruses from Human Metagenomes Reveals Hidden Associations with Chronic Diseases.</title>
        <authorList>
            <person name="Tisza M.J."/>
            <person name="Buck C.B."/>
        </authorList>
    </citation>
    <scope>NUCLEOTIDE SEQUENCE</scope>
    <source>
        <strain evidence="2">CtAUQ2</strain>
    </source>
</reference>
<evidence type="ECO:0000259" key="1">
    <source>
        <dbReference type="Pfam" id="PF01145"/>
    </source>
</evidence>
<feature type="domain" description="Band 7" evidence="1">
    <location>
        <begin position="46"/>
        <end position="219"/>
    </location>
</feature>
<organism evidence="2">
    <name type="scientific">Siphoviridae sp. ctAUQ2</name>
    <dbReference type="NCBI Taxonomy" id="2826182"/>
    <lineage>
        <taxon>Viruses</taxon>
        <taxon>Duplodnaviria</taxon>
        <taxon>Heunggongvirae</taxon>
        <taxon>Uroviricota</taxon>
        <taxon>Caudoviricetes</taxon>
    </lineage>
</organism>
<dbReference type="EMBL" id="BK015022">
    <property type="protein sequence ID" value="DAD87473.1"/>
    <property type="molecule type" value="Genomic_DNA"/>
</dbReference>
<protein>
    <submittedName>
        <fullName evidence="2">SPFH domain / Band 7 family</fullName>
    </submittedName>
</protein>
<evidence type="ECO:0000313" key="2">
    <source>
        <dbReference type="EMBL" id="DAD87473.1"/>
    </source>
</evidence>
<sequence>MKKVIYLFFALTMCMVFSSCHGVRPNADEEAVLIEKPWFFGHGGVDETPVTTGCTWCWWSTSSETFKIVPVKYEEKLDDIISNENTPLDFQTKIVLKVQAGKTPILLKNYGTNWYATNIKEVYTNMTRHYVSQYSPFDLTSNREVIAHIDSCVKVGMIEYIARLSKEKEFPVTVENVITGRAIPNQAQLTEMNNTAAQIQAKQTQERRREMEVAREQAERQRAISDKAYQREMGLTAEQFISLKAWDIIEKKKGANIDVLFNANETTRMWNVRR</sequence>
<dbReference type="PROSITE" id="PS51257">
    <property type="entry name" value="PROKAR_LIPOPROTEIN"/>
    <property type="match status" value="1"/>
</dbReference>
<proteinExistence type="predicted"/>
<dbReference type="Pfam" id="PF01145">
    <property type="entry name" value="Band_7"/>
    <property type="match status" value="1"/>
</dbReference>
<dbReference type="InterPro" id="IPR001107">
    <property type="entry name" value="Band_7"/>
</dbReference>